<keyword evidence="5" id="KW-0648">Protein biosynthesis</keyword>
<keyword evidence="2" id="KW-0436">Ligase</keyword>
<feature type="domain" description="Aminoacyl-transfer RNA synthetases class-II family profile" evidence="7">
    <location>
        <begin position="154"/>
        <end position="585"/>
    </location>
</feature>
<evidence type="ECO:0000256" key="3">
    <source>
        <dbReference type="ARBA" id="ARBA00022741"/>
    </source>
</evidence>
<comment type="similarity">
    <text evidence="1">Belongs to the class-II aminoacyl-tRNA synthetase family. Type 1 subfamily.</text>
</comment>
<dbReference type="HAMAP" id="MF_00044">
    <property type="entry name" value="Asp_tRNA_synth_type1"/>
    <property type="match status" value="1"/>
</dbReference>
<dbReference type="GO" id="GO:0003676">
    <property type="term" value="F:nucleic acid binding"/>
    <property type="evidence" value="ECO:0007669"/>
    <property type="project" value="InterPro"/>
</dbReference>
<dbReference type="InterPro" id="IPR047089">
    <property type="entry name" value="Asp-tRNA-ligase_1_N"/>
</dbReference>
<accession>A0A6J7HZP9</accession>
<dbReference type="InterPro" id="IPR004115">
    <property type="entry name" value="GAD-like_sf"/>
</dbReference>
<name>A0A6J7HZP9_9ZZZZ</name>
<dbReference type="GO" id="GO:0005737">
    <property type="term" value="C:cytoplasm"/>
    <property type="evidence" value="ECO:0007669"/>
    <property type="project" value="InterPro"/>
</dbReference>
<sequence>MTDAAKLTTSLRSDVCGALRPSDVGRRVRLAGWIHRRRDHGSLVFIDLRDRYGIVQVVVDAAIAPAAHAALTDARSEWVIAVEGTVAARRAGTENEKLATGGIEVAGEIVNVLSQAKTPPFYINDTEAPVDESLRLKYRYLDLRREPLRDRILLRSAMVQAIREVHHEHGFVEVETPILIKSTPEGARDFIVPSRLQQGSVYALPQSPQQMKQLLMVAGFDRYFQIARCFRDEDLRGDRQPEFTQLDIEMSFVDEASVRAYVEAMVIEVTKRIRPDRPIQQLPLPTFTYDEAMERYGSDKPDIRFAMELIDLGAALPESTGFKVFDETRASGGRIRAIRVAGRGGITRSDVDDLTERAKRYGANGLVWIALQPDGEVRSPIAKFLSPEATAALWSATGGKATHADGDLLLIVAGPRILSAEVLGRLRVEVALELGLADPDVLAFCWVHRFPMYQWEAESGRWDATHNPFSAPVPEHLNLLATTSGDLAKRSEGDPAAGALAQQYDIVLNGWELGGGSIRIHDRALLERSFALMGHSLEDARAKFGALLDAFEYGAPPHGGIAIGVERWAALLAGQINIREVMAFPKTQSGSDLMLEAPSEPDAKQWAELGLSVRPVKS</sequence>
<dbReference type="SUPFAM" id="SSF55261">
    <property type="entry name" value="GAD domain-like"/>
    <property type="match status" value="1"/>
</dbReference>
<proteinExistence type="inferred from homology"/>
<keyword evidence="6" id="KW-0030">Aminoacyl-tRNA synthetase</keyword>
<dbReference type="Gene3D" id="3.30.1360.30">
    <property type="entry name" value="GAD-like domain"/>
    <property type="match status" value="1"/>
</dbReference>
<dbReference type="SUPFAM" id="SSF50249">
    <property type="entry name" value="Nucleic acid-binding proteins"/>
    <property type="match status" value="1"/>
</dbReference>
<dbReference type="GO" id="GO:0006422">
    <property type="term" value="P:aspartyl-tRNA aminoacylation"/>
    <property type="evidence" value="ECO:0007669"/>
    <property type="project" value="TreeGrafter"/>
</dbReference>
<dbReference type="EMBL" id="CAFBMS010000072">
    <property type="protein sequence ID" value="CAB4923943.1"/>
    <property type="molecule type" value="Genomic_DNA"/>
</dbReference>
<evidence type="ECO:0000256" key="5">
    <source>
        <dbReference type="ARBA" id="ARBA00022917"/>
    </source>
</evidence>
<dbReference type="Gene3D" id="2.40.50.140">
    <property type="entry name" value="Nucleic acid-binding proteins"/>
    <property type="match status" value="1"/>
</dbReference>
<dbReference type="InterPro" id="IPR004365">
    <property type="entry name" value="NA-bd_OB_tRNA"/>
</dbReference>
<dbReference type="InterPro" id="IPR002312">
    <property type="entry name" value="Asp/Asn-tRNA-synth_IIb"/>
</dbReference>
<dbReference type="InterPro" id="IPR029351">
    <property type="entry name" value="GAD_dom"/>
</dbReference>
<dbReference type="GO" id="GO:0005524">
    <property type="term" value="F:ATP binding"/>
    <property type="evidence" value="ECO:0007669"/>
    <property type="project" value="UniProtKB-KW"/>
</dbReference>
<dbReference type="CDD" id="cd00777">
    <property type="entry name" value="AspRS_core"/>
    <property type="match status" value="1"/>
</dbReference>
<dbReference type="PRINTS" id="PR01042">
    <property type="entry name" value="TRNASYNTHASP"/>
</dbReference>
<dbReference type="Pfam" id="PF02938">
    <property type="entry name" value="GAD"/>
    <property type="match status" value="1"/>
</dbReference>
<dbReference type="CDD" id="cd04317">
    <property type="entry name" value="EcAspRS_like_N"/>
    <property type="match status" value="1"/>
</dbReference>
<dbReference type="NCBIfam" id="TIGR00459">
    <property type="entry name" value="aspS_bact"/>
    <property type="match status" value="1"/>
</dbReference>
<evidence type="ECO:0000256" key="4">
    <source>
        <dbReference type="ARBA" id="ARBA00022840"/>
    </source>
</evidence>
<dbReference type="InterPro" id="IPR004524">
    <property type="entry name" value="Asp-tRNA-ligase_1"/>
</dbReference>
<dbReference type="NCBIfam" id="NF001750">
    <property type="entry name" value="PRK00476.1"/>
    <property type="match status" value="1"/>
</dbReference>
<dbReference type="Gene3D" id="3.30.930.10">
    <property type="entry name" value="Bira Bifunctional Protein, Domain 2"/>
    <property type="match status" value="1"/>
</dbReference>
<dbReference type="InterPro" id="IPR006195">
    <property type="entry name" value="aa-tRNA-synth_II"/>
</dbReference>
<dbReference type="Pfam" id="PF00152">
    <property type="entry name" value="tRNA-synt_2"/>
    <property type="match status" value="1"/>
</dbReference>
<protein>
    <submittedName>
        <fullName evidence="8">Unannotated protein</fullName>
    </submittedName>
</protein>
<dbReference type="GO" id="GO:0004815">
    <property type="term" value="F:aspartate-tRNA ligase activity"/>
    <property type="evidence" value="ECO:0007669"/>
    <property type="project" value="TreeGrafter"/>
</dbReference>
<dbReference type="InterPro" id="IPR012340">
    <property type="entry name" value="NA-bd_OB-fold"/>
</dbReference>
<dbReference type="PANTHER" id="PTHR22594:SF5">
    <property type="entry name" value="ASPARTATE--TRNA LIGASE, MITOCHONDRIAL"/>
    <property type="match status" value="1"/>
</dbReference>
<dbReference type="InterPro" id="IPR004364">
    <property type="entry name" value="Aa-tRNA-synt_II"/>
</dbReference>
<dbReference type="PROSITE" id="PS50862">
    <property type="entry name" value="AA_TRNA_LIGASE_II"/>
    <property type="match status" value="1"/>
</dbReference>
<evidence type="ECO:0000256" key="1">
    <source>
        <dbReference type="ARBA" id="ARBA00006303"/>
    </source>
</evidence>
<gene>
    <name evidence="8" type="ORF">UFOPK3614_01018</name>
</gene>
<evidence type="ECO:0000313" key="8">
    <source>
        <dbReference type="EMBL" id="CAB4923943.1"/>
    </source>
</evidence>
<dbReference type="Pfam" id="PF01336">
    <property type="entry name" value="tRNA_anti-codon"/>
    <property type="match status" value="1"/>
</dbReference>
<keyword evidence="4" id="KW-0067">ATP-binding</keyword>
<dbReference type="InterPro" id="IPR045864">
    <property type="entry name" value="aa-tRNA-synth_II/BPL/LPL"/>
</dbReference>
<keyword evidence="3" id="KW-0547">Nucleotide-binding</keyword>
<dbReference type="AlphaFoldDB" id="A0A6J7HZP9"/>
<dbReference type="InterPro" id="IPR047090">
    <property type="entry name" value="AspRS_core"/>
</dbReference>
<evidence type="ECO:0000256" key="6">
    <source>
        <dbReference type="ARBA" id="ARBA00023146"/>
    </source>
</evidence>
<evidence type="ECO:0000256" key="2">
    <source>
        <dbReference type="ARBA" id="ARBA00022598"/>
    </source>
</evidence>
<evidence type="ECO:0000259" key="7">
    <source>
        <dbReference type="PROSITE" id="PS50862"/>
    </source>
</evidence>
<dbReference type="PANTHER" id="PTHR22594">
    <property type="entry name" value="ASPARTYL/LYSYL-TRNA SYNTHETASE"/>
    <property type="match status" value="1"/>
</dbReference>
<organism evidence="8">
    <name type="scientific">freshwater metagenome</name>
    <dbReference type="NCBI Taxonomy" id="449393"/>
    <lineage>
        <taxon>unclassified sequences</taxon>
        <taxon>metagenomes</taxon>
        <taxon>ecological metagenomes</taxon>
    </lineage>
</organism>
<dbReference type="SUPFAM" id="SSF55681">
    <property type="entry name" value="Class II aaRS and biotin synthetases"/>
    <property type="match status" value="1"/>
</dbReference>
<reference evidence="8" key="1">
    <citation type="submission" date="2020-05" db="EMBL/GenBank/DDBJ databases">
        <authorList>
            <person name="Chiriac C."/>
            <person name="Salcher M."/>
            <person name="Ghai R."/>
            <person name="Kavagutti S V."/>
        </authorList>
    </citation>
    <scope>NUCLEOTIDE SEQUENCE</scope>
</reference>